<name>T0I4R2_9SPHN</name>
<evidence type="ECO:0000256" key="1">
    <source>
        <dbReference type="ARBA" id="ARBA00022723"/>
    </source>
</evidence>
<keyword evidence="7" id="KW-1185">Reference proteome</keyword>
<feature type="compositionally biased region" description="Basic and acidic residues" evidence="3">
    <location>
        <begin position="193"/>
        <end position="237"/>
    </location>
</feature>
<dbReference type="PROSITE" id="PS50222">
    <property type="entry name" value="EF_HAND_2"/>
    <property type="match status" value="2"/>
</dbReference>
<keyword evidence="4" id="KW-0732">Signal</keyword>
<dbReference type="Gene3D" id="1.10.238.10">
    <property type="entry name" value="EF-hand"/>
    <property type="match status" value="2"/>
</dbReference>
<evidence type="ECO:0000313" key="7">
    <source>
        <dbReference type="Proteomes" id="UP000015527"/>
    </source>
</evidence>
<dbReference type="InterPro" id="IPR011992">
    <property type="entry name" value="EF-hand-dom_pair"/>
</dbReference>
<evidence type="ECO:0000256" key="2">
    <source>
        <dbReference type="ARBA" id="ARBA00022737"/>
    </source>
</evidence>
<comment type="caution">
    <text evidence="6">The sequence shown here is derived from an EMBL/GenBank/DDBJ whole genome shotgun (WGS) entry which is preliminary data.</text>
</comment>
<dbReference type="SUPFAM" id="SSF47473">
    <property type="entry name" value="EF-hand"/>
    <property type="match status" value="2"/>
</dbReference>
<dbReference type="PATRIC" id="fig|1096930.3.peg.389"/>
<evidence type="ECO:0000256" key="4">
    <source>
        <dbReference type="SAM" id="SignalP"/>
    </source>
</evidence>
<sequence>MFLSKERAMRMNWFSTISVGFSAAALAFAGAACAQAQAAPAGSERDRREARTETRADAQARAEAMFARLDVNKDGKLDCADREARRQERRSALFDRLDADKDGAISKAEFMADRGPGGDRGGAHPEGDMPRPPGGPEASGDRPAPDYAERRGRHGGLHGDMKRRMPGFGRGDGNRDGSVARSEFAAAALQRFDAIDTDKDGKVTPEERRAAHDRMRAAWQARKGERARASEGAERKAPPPPAQK</sequence>
<keyword evidence="1" id="KW-0479">Metal-binding</keyword>
<dbReference type="PANTHER" id="PTHR10827:SF98">
    <property type="entry name" value="45 KDA CALCIUM-BINDING PROTEIN"/>
    <property type="match status" value="1"/>
</dbReference>
<reference evidence="6 7" key="1">
    <citation type="journal article" date="2013" name="Genome Announc.">
        <title>Genome Sequence of Novosphingobium lindaniclasticum LE124T, Isolated from a Hexachlorocyclohexane Dumpsite.</title>
        <authorList>
            <person name="Saxena A."/>
            <person name="Nayyar N."/>
            <person name="Sangwan N."/>
            <person name="Kumari R."/>
            <person name="Khurana J.P."/>
            <person name="Lal R."/>
        </authorList>
    </citation>
    <scope>NUCLEOTIDE SEQUENCE [LARGE SCALE GENOMIC DNA]</scope>
    <source>
        <strain evidence="6 7">LE124</strain>
    </source>
</reference>
<dbReference type="eggNOG" id="COG5126">
    <property type="taxonomic scope" value="Bacteria"/>
</dbReference>
<evidence type="ECO:0000259" key="5">
    <source>
        <dbReference type="PROSITE" id="PS50222"/>
    </source>
</evidence>
<evidence type="ECO:0000313" key="6">
    <source>
        <dbReference type="EMBL" id="EQB19353.1"/>
    </source>
</evidence>
<dbReference type="Proteomes" id="UP000015527">
    <property type="component" value="Unassembled WGS sequence"/>
</dbReference>
<feature type="domain" description="EF-hand" evidence="5">
    <location>
        <begin position="85"/>
        <end position="120"/>
    </location>
</feature>
<feature type="region of interest" description="Disordered" evidence="3">
    <location>
        <begin position="37"/>
        <end position="59"/>
    </location>
</feature>
<dbReference type="Pfam" id="PF13202">
    <property type="entry name" value="EF-hand_5"/>
    <property type="match status" value="3"/>
</dbReference>
<dbReference type="InterPro" id="IPR002048">
    <property type="entry name" value="EF_hand_dom"/>
</dbReference>
<dbReference type="EMBL" id="ATHL01000018">
    <property type="protein sequence ID" value="EQB19353.1"/>
    <property type="molecule type" value="Genomic_DNA"/>
</dbReference>
<feature type="domain" description="EF-hand" evidence="5">
    <location>
        <begin position="183"/>
        <end position="218"/>
    </location>
</feature>
<organism evidence="6 7">
    <name type="scientific">Novosphingobium lindaniclasticum LE124</name>
    <dbReference type="NCBI Taxonomy" id="1096930"/>
    <lineage>
        <taxon>Bacteria</taxon>
        <taxon>Pseudomonadati</taxon>
        <taxon>Pseudomonadota</taxon>
        <taxon>Alphaproteobacteria</taxon>
        <taxon>Sphingomonadales</taxon>
        <taxon>Sphingomonadaceae</taxon>
        <taxon>Novosphingobium</taxon>
    </lineage>
</organism>
<feature type="region of interest" description="Disordered" evidence="3">
    <location>
        <begin position="105"/>
        <end position="244"/>
    </location>
</feature>
<dbReference type="PANTHER" id="PTHR10827">
    <property type="entry name" value="RETICULOCALBIN"/>
    <property type="match status" value="1"/>
</dbReference>
<feature type="compositionally biased region" description="Basic and acidic residues" evidence="3">
    <location>
        <begin position="43"/>
        <end position="59"/>
    </location>
</feature>
<feature type="signal peptide" evidence="4">
    <location>
        <begin position="1"/>
        <end position="38"/>
    </location>
</feature>
<proteinExistence type="predicted"/>
<feature type="compositionally biased region" description="Basic and acidic residues" evidence="3">
    <location>
        <begin position="139"/>
        <end position="150"/>
    </location>
</feature>
<dbReference type="PROSITE" id="PS00018">
    <property type="entry name" value="EF_HAND_1"/>
    <property type="match status" value="1"/>
</dbReference>
<keyword evidence="2" id="KW-0677">Repeat</keyword>
<dbReference type="InterPro" id="IPR018247">
    <property type="entry name" value="EF_Hand_1_Ca_BS"/>
</dbReference>
<dbReference type="GO" id="GO:0005509">
    <property type="term" value="F:calcium ion binding"/>
    <property type="evidence" value="ECO:0007669"/>
    <property type="project" value="InterPro"/>
</dbReference>
<protein>
    <recommendedName>
        <fullName evidence="5">EF-hand domain-containing protein</fullName>
    </recommendedName>
</protein>
<gene>
    <name evidence="6" type="ORF">L284_02005</name>
</gene>
<evidence type="ECO:0000256" key="3">
    <source>
        <dbReference type="SAM" id="MobiDB-lite"/>
    </source>
</evidence>
<dbReference type="PROSITE" id="PS51257">
    <property type="entry name" value="PROKAR_LIPOPROTEIN"/>
    <property type="match status" value="1"/>
</dbReference>
<accession>T0I4R2</accession>
<dbReference type="AlphaFoldDB" id="T0I4R2"/>
<feature type="chain" id="PRO_5004564162" description="EF-hand domain-containing protein" evidence="4">
    <location>
        <begin position="39"/>
        <end position="244"/>
    </location>
</feature>